<feature type="domain" description="Recombinase" evidence="2">
    <location>
        <begin position="152"/>
        <end position="288"/>
    </location>
</feature>
<dbReference type="Pfam" id="PF13408">
    <property type="entry name" value="Zn_ribbon_recom"/>
    <property type="match status" value="1"/>
</dbReference>
<evidence type="ECO:0000313" key="4">
    <source>
        <dbReference type="Proteomes" id="UP000248925"/>
    </source>
</evidence>
<dbReference type="InterPro" id="IPR025827">
    <property type="entry name" value="Zn_ribbon_recom_dom"/>
</dbReference>
<keyword evidence="4" id="KW-1185">Reference proteome</keyword>
<dbReference type="PANTHER" id="PTHR30461:SF23">
    <property type="entry name" value="DNA RECOMBINASE-RELATED"/>
    <property type="match status" value="1"/>
</dbReference>
<dbReference type="Pfam" id="PF07508">
    <property type="entry name" value="Recombinase"/>
    <property type="match status" value="1"/>
</dbReference>
<dbReference type="GO" id="GO:0000150">
    <property type="term" value="F:DNA strand exchange activity"/>
    <property type="evidence" value="ECO:0007669"/>
    <property type="project" value="InterPro"/>
</dbReference>
<feature type="domain" description="Resolvase/invertase-type recombinase catalytic" evidence="1">
    <location>
        <begin position="4"/>
        <end position="158"/>
    </location>
</feature>
<dbReference type="PROSITE" id="PS51736">
    <property type="entry name" value="RECOMBINASES_3"/>
    <property type="match status" value="1"/>
</dbReference>
<dbReference type="OrthoDB" id="9791494at2"/>
<name>A0A2W4E794_9HYPH</name>
<dbReference type="GO" id="GO:0003677">
    <property type="term" value="F:DNA binding"/>
    <property type="evidence" value="ECO:0007669"/>
    <property type="project" value="InterPro"/>
</dbReference>
<dbReference type="InterPro" id="IPR038109">
    <property type="entry name" value="DNA_bind_recomb_sf"/>
</dbReference>
<evidence type="ECO:0000259" key="1">
    <source>
        <dbReference type="PROSITE" id="PS51736"/>
    </source>
</evidence>
<evidence type="ECO:0000259" key="2">
    <source>
        <dbReference type="PROSITE" id="PS51737"/>
    </source>
</evidence>
<dbReference type="InterPro" id="IPR011109">
    <property type="entry name" value="DNA_bind_recombinase_dom"/>
</dbReference>
<dbReference type="SMART" id="SM00857">
    <property type="entry name" value="Resolvase"/>
    <property type="match status" value="1"/>
</dbReference>
<proteinExistence type="predicted"/>
<dbReference type="CDD" id="cd00338">
    <property type="entry name" value="Ser_Recombinase"/>
    <property type="match status" value="1"/>
</dbReference>
<dbReference type="InterPro" id="IPR006119">
    <property type="entry name" value="Resolv_N"/>
</dbReference>
<dbReference type="EMBL" id="PCDP01000082">
    <property type="protein sequence ID" value="PZM07670.1"/>
    <property type="molecule type" value="Genomic_DNA"/>
</dbReference>
<dbReference type="AlphaFoldDB" id="A0A2W4E794"/>
<dbReference type="RefSeq" id="WP_111164328.1">
    <property type="nucleotide sequence ID" value="NZ_PCDP01000082.1"/>
</dbReference>
<dbReference type="InterPro" id="IPR036162">
    <property type="entry name" value="Resolvase-like_N_sf"/>
</dbReference>
<comment type="caution">
    <text evidence="3">The sequence shown here is derived from an EMBL/GenBank/DDBJ whole genome shotgun (WGS) entry which is preliminary data.</text>
</comment>
<evidence type="ECO:0000313" key="3">
    <source>
        <dbReference type="EMBL" id="PZM07670.1"/>
    </source>
</evidence>
<dbReference type="Proteomes" id="UP000248925">
    <property type="component" value="Unassembled WGS sequence"/>
</dbReference>
<dbReference type="Gene3D" id="3.90.1750.20">
    <property type="entry name" value="Putative Large Serine Recombinase, Chain B, Domain 2"/>
    <property type="match status" value="1"/>
</dbReference>
<dbReference type="PROSITE" id="PS51737">
    <property type="entry name" value="RECOMBINASE_DNA_BIND"/>
    <property type="match status" value="1"/>
</dbReference>
<dbReference type="PANTHER" id="PTHR30461">
    <property type="entry name" value="DNA-INVERTASE FROM LAMBDOID PROPHAGE"/>
    <property type="match status" value="1"/>
</dbReference>
<dbReference type="Pfam" id="PF00239">
    <property type="entry name" value="Resolvase"/>
    <property type="match status" value="1"/>
</dbReference>
<dbReference type="SUPFAM" id="SSF53041">
    <property type="entry name" value="Resolvase-like"/>
    <property type="match status" value="1"/>
</dbReference>
<organism evidence="3 4">
    <name type="scientific">Rhizobium tubonense</name>
    <dbReference type="NCBI Taxonomy" id="484088"/>
    <lineage>
        <taxon>Bacteria</taxon>
        <taxon>Pseudomonadati</taxon>
        <taxon>Pseudomonadota</taxon>
        <taxon>Alphaproteobacteria</taxon>
        <taxon>Hyphomicrobiales</taxon>
        <taxon>Rhizobiaceae</taxon>
        <taxon>Rhizobium/Agrobacterium group</taxon>
        <taxon>Rhizobium</taxon>
    </lineage>
</organism>
<accession>A0A2W4E794</accession>
<dbReference type="InterPro" id="IPR050639">
    <property type="entry name" value="SSR_resolvase"/>
</dbReference>
<dbReference type="Gene3D" id="3.40.50.1390">
    <property type="entry name" value="Resolvase, N-terminal catalytic domain"/>
    <property type="match status" value="1"/>
</dbReference>
<gene>
    <name evidence="3" type="ORF">CPY51_31250</name>
</gene>
<reference evidence="3 4" key="1">
    <citation type="journal article" date="2018" name="Sci. Rep.">
        <title>Rhizobium tumorigenes sp. nov., a novel plant tumorigenic bacterium isolated from cane gall tumors on thornless blackberry.</title>
        <authorList>
            <person name="Kuzmanovi N."/>
            <person name="Smalla K."/>
            <person name="Gronow S."/>
            <person name="PuBawska J."/>
        </authorList>
    </citation>
    <scope>NUCLEOTIDE SEQUENCE [LARGE SCALE GENOMIC DNA]</scope>
    <source>
        <strain evidence="3 4">CCBAU 85046</strain>
    </source>
</reference>
<sequence length="534" mass="58511">MTNRAVIYARYSTDLQNDQSVEDQIRLCEGHAERLGLLVVGKYFDRAKSGASLFGRPGLTNLMAASEAGDFDFLISEAPDRISRDIADLAHIHKNLRFRGVEMNCVNGGAMDTLQIGMHGVMGQMQREEGAKKVKRGMVGVIRSGRNAGGKAYGYRPVLGKPGELEIVEAEAAVVRRIFDMYAGGVAPRSIASALNAEGVPAPRGIHWNSSTINGNGQRGNGILRNPLYAGRLIWNRVRMVKDPSTGKRISRINPESEHEEIAAPHLRILSDELFEAVQRRKEATGGKHSHTTPKNKRLLSGLLKCGQCGGGLSIVGSDRSGPRVVCSNHKESGSCSNRGRYYVEKIERRVVDTLRMQFADTAIIDAYVQEYQAERRRVEIERRRGRAALEKAHADAIEAITRIVEKLSKGLIEDDDAAAILPGLRLERDRCKRELSAEPPLNNVLEIKPKAVALFRQDIESLAETLSKKDAEPSLELAMAFRRVIASVVVAPRLAGEGYKIEINGFLASLVSPELSAVLMVAGEGLEPPTRGL</sequence>
<protein>
    <submittedName>
        <fullName evidence="3">Recombinase family protein</fullName>
    </submittedName>
</protein>